<protein>
    <submittedName>
        <fullName evidence="2">Uncharacterized protein</fullName>
    </submittedName>
</protein>
<gene>
    <name evidence="2" type="ordered locus">trd_1891</name>
</gene>
<sequence length="66" mass="6703">MSQSPKVRGLAIALLVIVVGLVLQLSIVLLSGGAIGLTQLSLGLLAAAPLVGAVAGALWLFRRLRS</sequence>
<dbReference type="HOGENOM" id="CLU_2829889_0_0_0"/>
<dbReference type="KEGG" id="tro:trd_1891"/>
<keyword evidence="1" id="KW-0472">Membrane</keyword>
<evidence type="ECO:0000313" key="3">
    <source>
        <dbReference type="Proteomes" id="UP000000447"/>
    </source>
</evidence>
<feature type="transmembrane region" description="Helical" evidence="1">
    <location>
        <begin position="12"/>
        <end position="35"/>
    </location>
</feature>
<dbReference type="Proteomes" id="UP000000447">
    <property type="component" value="Chromosome"/>
</dbReference>
<keyword evidence="1" id="KW-0812">Transmembrane</keyword>
<keyword evidence="3" id="KW-1185">Reference proteome</keyword>
<reference evidence="2 3" key="1">
    <citation type="journal article" date="2009" name="PLoS ONE">
        <title>Complete genome sequence of the aerobic CO-oxidizing thermophile Thermomicrobium roseum.</title>
        <authorList>
            <person name="Wu D."/>
            <person name="Raymond J."/>
            <person name="Wu M."/>
            <person name="Chatterji S."/>
            <person name="Ren Q."/>
            <person name="Graham J.E."/>
            <person name="Bryant D.A."/>
            <person name="Robb F."/>
            <person name="Colman A."/>
            <person name="Tallon L.J."/>
            <person name="Badger J.H."/>
            <person name="Madupu R."/>
            <person name="Ward N.L."/>
            <person name="Eisen J.A."/>
        </authorList>
    </citation>
    <scope>NUCLEOTIDE SEQUENCE [LARGE SCALE GENOMIC DNA]</scope>
    <source>
        <strain evidence="3">ATCC 27502 / DSM 5159 / P-2</strain>
    </source>
</reference>
<evidence type="ECO:0000313" key="2">
    <source>
        <dbReference type="EMBL" id="ACM05197.1"/>
    </source>
</evidence>
<accession>B9L1Z1</accession>
<name>B9L1Z1_THERP</name>
<dbReference type="AlphaFoldDB" id="B9L1Z1"/>
<feature type="transmembrane region" description="Helical" evidence="1">
    <location>
        <begin position="41"/>
        <end position="61"/>
    </location>
</feature>
<organism evidence="2 3">
    <name type="scientific">Thermomicrobium roseum (strain ATCC 27502 / DSM 5159 / P-2)</name>
    <dbReference type="NCBI Taxonomy" id="309801"/>
    <lineage>
        <taxon>Bacteria</taxon>
        <taxon>Pseudomonadati</taxon>
        <taxon>Thermomicrobiota</taxon>
        <taxon>Thermomicrobia</taxon>
        <taxon>Thermomicrobiales</taxon>
        <taxon>Thermomicrobiaceae</taxon>
        <taxon>Thermomicrobium</taxon>
    </lineage>
</organism>
<dbReference type="EMBL" id="CP001275">
    <property type="protein sequence ID" value="ACM05197.1"/>
    <property type="molecule type" value="Genomic_DNA"/>
</dbReference>
<dbReference type="STRING" id="309801.trd_1891"/>
<proteinExistence type="predicted"/>
<dbReference type="RefSeq" id="WP_015922833.1">
    <property type="nucleotide sequence ID" value="NC_011959.1"/>
</dbReference>
<keyword evidence="1" id="KW-1133">Transmembrane helix</keyword>
<evidence type="ECO:0000256" key="1">
    <source>
        <dbReference type="SAM" id="Phobius"/>
    </source>
</evidence>